<organism evidence="1 2">
    <name type="scientific">Jiangella alkaliphila</name>
    <dbReference type="NCBI Taxonomy" id="419479"/>
    <lineage>
        <taxon>Bacteria</taxon>
        <taxon>Bacillati</taxon>
        <taxon>Actinomycetota</taxon>
        <taxon>Actinomycetes</taxon>
        <taxon>Jiangellales</taxon>
        <taxon>Jiangellaceae</taxon>
        <taxon>Jiangella</taxon>
    </lineage>
</organism>
<evidence type="ECO:0000313" key="2">
    <source>
        <dbReference type="Proteomes" id="UP000182977"/>
    </source>
</evidence>
<gene>
    <name evidence="1" type="ORF">SAMN04488563_6521</name>
</gene>
<accession>A0A1H2LQL9</accession>
<reference evidence="2" key="1">
    <citation type="submission" date="2016-10" db="EMBL/GenBank/DDBJ databases">
        <authorList>
            <person name="Varghese N."/>
            <person name="Submissions S."/>
        </authorList>
    </citation>
    <scope>NUCLEOTIDE SEQUENCE [LARGE SCALE GENOMIC DNA]</scope>
    <source>
        <strain evidence="2">DSM 45079</strain>
    </source>
</reference>
<dbReference type="EMBL" id="LT629791">
    <property type="protein sequence ID" value="SDU83303.1"/>
    <property type="molecule type" value="Genomic_DNA"/>
</dbReference>
<sequence>MTQEHKNAVHFPNHETQLSVWRDVTLRSPGAFVGSQTLVVRPAGT</sequence>
<dbReference type="Proteomes" id="UP000182977">
    <property type="component" value="Chromosome I"/>
</dbReference>
<dbReference type="STRING" id="419479.SAMN04488563_6521"/>
<proteinExistence type="predicted"/>
<protein>
    <submittedName>
        <fullName evidence="1">Uncharacterized protein</fullName>
    </submittedName>
</protein>
<dbReference type="AlphaFoldDB" id="A0A1H2LQL9"/>
<evidence type="ECO:0000313" key="1">
    <source>
        <dbReference type="EMBL" id="SDU83303.1"/>
    </source>
</evidence>
<name>A0A1H2LQL9_9ACTN</name>
<keyword evidence="2" id="KW-1185">Reference proteome</keyword>